<keyword evidence="2" id="KW-0677">Repeat</keyword>
<dbReference type="InterPro" id="IPR036322">
    <property type="entry name" value="WD40_repeat_dom_sf"/>
</dbReference>
<accession>A0A9P8ECD8</accession>
<name>A0A9P8ECD8_AURME</name>
<evidence type="ECO:0000256" key="3">
    <source>
        <dbReference type="PROSITE-ProRule" id="PRU00221"/>
    </source>
</evidence>
<dbReference type="InterPro" id="IPR015943">
    <property type="entry name" value="WD40/YVTN_repeat-like_dom_sf"/>
</dbReference>
<dbReference type="PROSITE" id="PS50294">
    <property type="entry name" value="WD_REPEATS_REGION"/>
    <property type="match status" value="1"/>
</dbReference>
<feature type="compositionally biased region" description="Polar residues" evidence="4">
    <location>
        <begin position="608"/>
        <end position="618"/>
    </location>
</feature>
<feature type="repeat" description="WD" evidence="3">
    <location>
        <begin position="436"/>
        <end position="477"/>
    </location>
</feature>
<dbReference type="PROSITE" id="PS50082">
    <property type="entry name" value="WD_REPEATS_2"/>
    <property type="match status" value="1"/>
</dbReference>
<dbReference type="Gene3D" id="2.130.10.10">
    <property type="entry name" value="YVTN repeat-like/Quinoprotein amine dehydrogenase"/>
    <property type="match status" value="2"/>
</dbReference>
<feature type="non-terminal residue" evidence="5">
    <location>
        <position position="699"/>
    </location>
</feature>
<feature type="compositionally biased region" description="Polar residues" evidence="4">
    <location>
        <begin position="168"/>
        <end position="184"/>
    </location>
</feature>
<dbReference type="InterPro" id="IPR033010">
    <property type="entry name" value="Cdc20/Fizzy"/>
</dbReference>
<evidence type="ECO:0000256" key="1">
    <source>
        <dbReference type="ARBA" id="ARBA00022574"/>
    </source>
</evidence>
<dbReference type="PANTHER" id="PTHR19918">
    <property type="entry name" value="CELL DIVISION CYCLE 20 CDC20 FIZZY -RELATED"/>
    <property type="match status" value="1"/>
</dbReference>
<dbReference type="GO" id="GO:0031145">
    <property type="term" value="P:anaphase-promoting complex-dependent catabolic process"/>
    <property type="evidence" value="ECO:0007669"/>
    <property type="project" value="TreeGrafter"/>
</dbReference>
<keyword evidence="1 3" id="KW-0853">WD repeat</keyword>
<dbReference type="EMBL" id="JAHFXF010000534">
    <property type="protein sequence ID" value="KAG9686081.1"/>
    <property type="molecule type" value="Genomic_DNA"/>
</dbReference>
<sequence>MDVEHSDHDGPDMDIDEEPGHIEHDEPEPMEGIEYSEDAGSIPPISLPARRPSILRNHISSRPRPSRTPDRFVFDRALNVQPRERFMLSTPPQDLTANDRWSRRQSHAHDAFGSRTKVTRRPNLTKSPVTARTPRTPSLFMSSRLNPLGLVTPESPREISQGAVWNVGGSSPAQTVDGVRSTSNGRGGRITSGTNAPMFRSDFSNHVNDDTDHLHIHGKRLSAAMDVDQANRVLDQGSGLLTPSHSPDADATAGFSPSIWQNNEWTKPGSPPFLDAPALRDDYYCSLLAYSDTAKCLAVGLGTQVYTWSESRGVESPESLGPPFVGHVTSLSFSSTEGERSILAVGRSDGSIMLWSPSEEGPRFSYTHRSSVACVCFSPRPFRRASVRHPGVKVQVEYLLVGDEAGHIYLYSVEWPTAEDVDIFAWPGSMAVLARLDLHSQQICGLAWSPDGQFFASGGNDNALCVFETRRNLQVENIPAQQRIMVRDDFAYYSPVGQEEARWILPSQESYRYTLNAAVKALAFCPWQPSLLAAGGGSNDRCIHFYHTISGAKLATIDCSAQVTSLVWSRTRREIAATFGFTQPDHPIRVAYGEERALWAIGFPGGPDSSTPGESSGRPSAREGTPWYARRTRAEGCLVVASSDSSIKFHEVWSEEPTSYRSGPVTPMATSMGVMGSLGGSDILESLHGVEKEGASVIR</sequence>
<feature type="region of interest" description="Disordered" evidence="4">
    <location>
        <begin position="1"/>
        <end position="71"/>
    </location>
</feature>
<organism evidence="5 6">
    <name type="scientific">Aureobasidium melanogenum</name>
    <name type="common">Aureobasidium pullulans var. melanogenum</name>
    <dbReference type="NCBI Taxonomy" id="46634"/>
    <lineage>
        <taxon>Eukaryota</taxon>
        <taxon>Fungi</taxon>
        <taxon>Dikarya</taxon>
        <taxon>Ascomycota</taxon>
        <taxon>Pezizomycotina</taxon>
        <taxon>Dothideomycetes</taxon>
        <taxon>Dothideomycetidae</taxon>
        <taxon>Dothideales</taxon>
        <taxon>Saccotheciaceae</taxon>
        <taxon>Aureobasidium</taxon>
    </lineage>
</organism>
<proteinExistence type="predicted"/>
<feature type="region of interest" description="Disordered" evidence="4">
    <location>
        <begin position="90"/>
        <end position="118"/>
    </location>
</feature>
<reference evidence="5" key="2">
    <citation type="submission" date="2021-08" db="EMBL/GenBank/DDBJ databases">
        <authorList>
            <person name="Gostincar C."/>
            <person name="Sun X."/>
            <person name="Song Z."/>
            <person name="Gunde-Cimerman N."/>
        </authorList>
    </citation>
    <scope>NUCLEOTIDE SEQUENCE</scope>
    <source>
        <strain evidence="5">EXF-9911</strain>
    </source>
</reference>
<dbReference type="Proteomes" id="UP000779574">
    <property type="component" value="Unassembled WGS sequence"/>
</dbReference>
<evidence type="ECO:0000313" key="5">
    <source>
        <dbReference type="EMBL" id="KAG9686081.1"/>
    </source>
</evidence>
<dbReference type="InterPro" id="IPR001680">
    <property type="entry name" value="WD40_rpt"/>
</dbReference>
<feature type="region of interest" description="Disordered" evidence="4">
    <location>
        <begin position="603"/>
        <end position="626"/>
    </location>
</feature>
<feature type="compositionally biased region" description="Basic and acidic residues" evidence="4">
    <location>
        <begin position="1"/>
        <end position="11"/>
    </location>
</feature>
<dbReference type="PANTHER" id="PTHR19918:SF5">
    <property type="entry name" value="MEIOSIS-SPECIFIC APC_C ACTIVATOR PROTEIN AMA1"/>
    <property type="match status" value="1"/>
</dbReference>
<dbReference type="SUPFAM" id="SSF50978">
    <property type="entry name" value="WD40 repeat-like"/>
    <property type="match status" value="1"/>
</dbReference>
<dbReference type="Pfam" id="PF00400">
    <property type="entry name" value="WD40"/>
    <property type="match status" value="2"/>
</dbReference>
<dbReference type="AlphaFoldDB" id="A0A9P8ECD8"/>
<dbReference type="GO" id="GO:0010997">
    <property type="term" value="F:anaphase-promoting complex binding"/>
    <property type="evidence" value="ECO:0007669"/>
    <property type="project" value="InterPro"/>
</dbReference>
<feature type="region of interest" description="Disordered" evidence="4">
    <location>
        <begin position="164"/>
        <end position="198"/>
    </location>
</feature>
<reference evidence="5" key="1">
    <citation type="journal article" date="2021" name="J Fungi (Basel)">
        <title>Virulence traits and population genomics of the black yeast Aureobasidium melanogenum.</title>
        <authorList>
            <person name="Cernosa A."/>
            <person name="Sun X."/>
            <person name="Gostincar C."/>
            <person name="Fang C."/>
            <person name="Gunde-Cimerman N."/>
            <person name="Song Z."/>
        </authorList>
    </citation>
    <scope>NUCLEOTIDE SEQUENCE</scope>
    <source>
        <strain evidence="5">EXF-9911</strain>
    </source>
</reference>
<protein>
    <submittedName>
        <fullName evidence="5">WD40 repeat-like protein</fullName>
    </submittedName>
</protein>
<gene>
    <name evidence="5" type="ORF">KCU76_g11268</name>
</gene>
<feature type="compositionally biased region" description="Acidic residues" evidence="4">
    <location>
        <begin position="25"/>
        <end position="37"/>
    </location>
</feature>
<dbReference type="GO" id="GO:0005680">
    <property type="term" value="C:anaphase-promoting complex"/>
    <property type="evidence" value="ECO:0007669"/>
    <property type="project" value="TreeGrafter"/>
</dbReference>
<comment type="caution">
    <text evidence="5">The sequence shown here is derived from an EMBL/GenBank/DDBJ whole genome shotgun (WGS) entry which is preliminary data.</text>
</comment>
<dbReference type="GO" id="GO:1990757">
    <property type="term" value="F:ubiquitin ligase activator activity"/>
    <property type="evidence" value="ECO:0007669"/>
    <property type="project" value="TreeGrafter"/>
</dbReference>
<evidence type="ECO:0000256" key="4">
    <source>
        <dbReference type="SAM" id="MobiDB-lite"/>
    </source>
</evidence>
<dbReference type="SMART" id="SM00320">
    <property type="entry name" value="WD40"/>
    <property type="match status" value="5"/>
</dbReference>
<dbReference type="OrthoDB" id="10263272at2759"/>
<evidence type="ECO:0000256" key="2">
    <source>
        <dbReference type="ARBA" id="ARBA00022737"/>
    </source>
</evidence>
<dbReference type="GO" id="GO:1905786">
    <property type="term" value="P:positive regulation of anaphase-promoting complex-dependent catabolic process"/>
    <property type="evidence" value="ECO:0007669"/>
    <property type="project" value="TreeGrafter"/>
</dbReference>
<evidence type="ECO:0000313" key="6">
    <source>
        <dbReference type="Proteomes" id="UP000779574"/>
    </source>
</evidence>